<accession>A0A0B7H891</accession>
<feature type="transmembrane region" description="Helical" evidence="1">
    <location>
        <begin position="31"/>
        <end position="53"/>
    </location>
</feature>
<evidence type="ECO:0000313" key="2">
    <source>
        <dbReference type="EMBL" id="CEN34147.1"/>
    </source>
</evidence>
<dbReference type="STRING" id="28189.CCYN74_80081"/>
<evidence type="ECO:0000313" key="3">
    <source>
        <dbReference type="Proteomes" id="UP000038055"/>
    </source>
</evidence>
<reference evidence="3" key="1">
    <citation type="submission" date="2015-01" db="EMBL/GenBank/DDBJ databases">
        <authorList>
            <person name="MANFREDI Pablo"/>
        </authorList>
    </citation>
    <scope>NUCLEOTIDE SEQUENCE [LARGE SCALE GENOMIC DNA]</scope>
    <source>
        <strain evidence="3">Ccyn2B</strain>
    </source>
</reference>
<dbReference type="EMBL" id="CDOD01000012">
    <property type="protein sequence ID" value="CEN34147.1"/>
    <property type="molecule type" value="Genomic_DNA"/>
</dbReference>
<dbReference type="AlphaFoldDB" id="A0A0B7H891"/>
<dbReference type="Proteomes" id="UP000038055">
    <property type="component" value="Unassembled WGS sequence"/>
</dbReference>
<protein>
    <recommendedName>
        <fullName evidence="4">Uracil phosphoribosyltransferase</fullName>
    </recommendedName>
</protein>
<dbReference type="InterPro" id="IPR045922">
    <property type="entry name" value="DUF6341"/>
</dbReference>
<name>A0A0B7H891_9FLAO</name>
<keyword evidence="1" id="KW-0812">Transmembrane</keyword>
<organism evidence="2 3">
    <name type="scientific">Capnocytophaga cynodegmi</name>
    <dbReference type="NCBI Taxonomy" id="28189"/>
    <lineage>
        <taxon>Bacteria</taxon>
        <taxon>Pseudomonadati</taxon>
        <taxon>Bacteroidota</taxon>
        <taxon>Flavobacteriia</taxon>
        <taxon>Flavobacteriales</taxon>
        <taxon>Flavobacteriaceae</taxon>
        <taxon>Capnocytophaga</taxon>
    </lineage>
</organism>
<keyword evidence="3" id="KW-1185">Reference proteome</keyword>
<evidence type="ECO:0008006" key="4">
    <source>
        <dbReference type="Google" id="ProtNLM"/>
    </source>
</evidence>
<proteinExistence type="predicted"/>
<evidence type="ECO:0000256" key="1">
    <source>
        <dbReference type="SAM" id="Phobius"/>
    </source>
</evidence>
<keyword evidence="1" id="KW-1133">Transmembrane helix</keyword>
<sequence>MKAFFEAIQYFFEEILFAPLDFLRNLELENWWIANLISWIFILVAIAFFAYWLGQLRKYSKKNDERTDVVSHSFFK</sequence>
<dbReference type="RefSeq" id="WP_041991347.1">
    <property type="nucleotide sequence ID" value="NZ_CDOD01000012.1"/>
</dbReference>
<keyword evidence="1" id="KW-0472">Membrane</keyword>
<gene>
    <name evidence="2" type="ORF">CCYN2B_20010</name>
</gene>
<dbReference type="Pfam" id="PF19868">
    <property type="entry name" value="DUF6341"/>
    <property type="match status" value="1"/>
</dbReference>
<dbReference type="eggNOG" id="ENOG50330VJ">
    <property type="taxonomic scope" value="Bacteria"/>
</dbReference>